<dbReference type="PANTHER" id="PTHR34039">
    <property type="entry name" value="UPF0102 PROTEIN YRAN"/>
    <property type="match status" value="1"/>
</dbReference>
<dbReference type="Gene3D" id="3.40.1350.10">
    <property type="match status" value="1"/>
</dbReference>
<dbReference type="RefSeq" id="WP_237362976.1">
    <property type="nucleotide sequence ID" value="NZ_CAKLDM010000002.1"/>
</dbReference>
<dbReference type="SUPFAM" id="SSF52980">
    <property type="entry name" value="Restriction endonuclease-like"/>
    <property type="match status" value="1"/>
</dbReference>
<gene>
    <name evidence="3" type="ORF">VMF7928_03499</name>
</gene>
<sequence length="122" mass="14131">MVLSSRKTIGDKYELQAKEYLTQQGMHFVEQNFLAKCGELDLIMREGGTFVFVEVRYRTSNRFGHAAETITANKMRKLVNTANLWLKKKKLNLHSTDFRFDVVAIHQNGDHIEWIKNAITEG</sequence>
<reference evidence="3" key="1">
    <citation type="submission" date="2021-11" db="EMBL/GenBank/DDBJ databases">
        <authorList>
            <person name="Rodrigo-Torres L."/>
            <person name="Arahal R. D."/>
            <person name="Lucena T."/>
        </authorList>
    </citation>
    <scope>NUCLEOTIDE SEQUENCE</scope>
    <source>
        <strain evidence="3">CECT 7928</strain>
    </source>
</reference>
<evidence type="ECO:0000313" key="3">
    <source>
        <dbReference type="EMBL" id="CAH0541310.1"/>
    </source>
</evidence>
<dbReference type="InterPro" id="IPR003509">
    <property type="entry name" value="UPF0102_YraN-like"/>
</dbReference>
<evidence type="ECO:0000313" key="4">
    <source>
        <dbReference type="Proteomes" id="UP000838748"/>
    </source>
</evidence>
<dbReference type="NCBIfam" id="NF009150">
    <property type="entry name" value="PRK12497.1-3"/>
    <property type="match status" value="1"/>
</dbReference>
<comment type="caution">
    <text evidence="3">The sequence shown here is derived from an EMBL/GenBank/DDBJ whole genome shotgun (WGS) entry which is preliminary data.</text>
</comment>
<dbReference type="Proteomes" id="UP000838748">
    <property type="component" value="Unassembled WGS sequence"/>
</dbReference>
<dbReference type="Pfam" id="PF02021">
    <property type="entry name" value="UPF0102"/>
    <property type="match status" value="1"/>
</dbReference>
<name>A0ABN8E6J1_9VIBR</name>
<proteinExistence type="inferred from homology"/>
<evidence type="ECO:0000256" key="1">
    <source>
        <dbReference type="ARBA" id="ARBA00006738"/>
    </source>
</evidence>
<accession>A0ABN8E6J1</accession>
<dbReference type="InterPro" id="IPR011856">
    <property type="entry name" value="tRNA_endonuc-like_dom_sf"/>
</dbReference>
<dbReference type="InterPro" id="IPR011335">
    <property type="entry name" value="Restrct_endonuc-II-like"/>
</dbReference>
<dbReference type="PANTHER" id="PTHR34039:SF1">
    <property type="entry name" value="UPF0102 PROTEIN YRAN"/>
    <property type="match status" value="1"/>
</dbReference>
<comment type="similarity">
    <text evidence="1 2">Belongs to the UPF0102 family.</text>
</comment>
<evidence type="ECO:0000256" key="2">
    <source>
        <dbReference type="HAMAP-Rule" id="MF_00048"/>
    </source>
</evidence>
<keyword evidence="4" id="KW-1185">Reference proteome</keyword>
<dbReference type="HAMAP" id="MF_00048">
    <property type="entry name" value="UPF0102"/>
    <property type="match status" value="1"/>
</dbReference>
<dbReference type="NCBIfam" id="TIGR00252">
    <property type="entry name" value="YraN family protein"/>
    <property type="match status" value="1"/>
</dbReference>
<dbReference type="EMBL" id="CAKLDM010000002">
    <property type="protein sequence ID" value="CAH0541310.1"/>
    <property type="molecule type" value="Genomic_DNA"/>
</dbReference>
<organism evidence="3 4">
    <name type="scientific">Vibrio marisflavi CECT 7928</name>
    <dbReference type="NCBI Taxonomy" id="634439"/>
    <lineage>
        <taxon>Bacteria</taxon>
        <taxon>Pseudomonadati</taxon>
        <taxon>Pseudomonadota</taxon>
        <taxon>Gammaproteobacteria</taxon>
        <taxon>Vibrionales</taxon>
        <taxon>Vibrionaceae</taxon>
        <taxon>Vibrio</taxon>
    </lineage>
</organism>
<protein>
    <recommendedName>
        <fullName evidence="2">UPF0102 protein VMF7928_03499</fullName>
    </recommendedName>
</protein>
<dbReference type="CDD" id="cd20736">
    <property type="entry name" value="PoNe_Nuclease"/>
    <property type="match status" value="1"/>
</dbReference>